<organism evidence="1 2">
    <name type="scientific">Caerostris extrusa</name>
    <name type="common">Bark spider</name>
    <name type="synonym">Caerostris bankana</name>
    <dbReference type="NCBI Taxonomy" id="172846"/>
    <lineage>
        <taxon>Eukaryota</taxon>
        <taxon>Metazoa</taxon>
        <taxon>Ecdysozoa</taxon>
        <taxon>Arthropoda</taxon>
        <taxon>Chelicerata</taxon>
        <taxon>Arachnida</taxon>
        <taxon>Araneae</taxon>
        <taxon>Araneomorphae</taxon>
        <taxon>Entelegynae</taxon>
        <taxon>Araneoidea</taxon>
        <taxon>Araneidae</taxon>
        <taxon>Caerostris</taxon>
    </lineage>
</organism>
<dbReference type="Proteomes" id="UP001054945">
    <property type="component" value="Unassembled WGS sequence"/>
</dbReference>
<sequence>MRDGLVGCRRMGLIRIFRPATTLLCVYERWAAVQSIPKNTKWDSGCQWHSAVHKCLVYDINKIFRTRVTYKYVRGRPAMKWSDTYHPLGNLHCRFRSPPGGASCWLQRNFHFSSFSEGLDKNVWRLSTRKNDFFLFFSNYDRTLVGKKGFKHLETGVCGKKKKNVVGKTVFMVKILQFPVKLNVCSGLDGGGWGWKMQYALFVQKRLA</sequence>
<dbReference type="EMBL" id="BPLR01006811">
    <property type="protein sequence ID" value="GIY12584.1"/>
    <property type="molecule type" value="Genomic_DNA"/>
</dbReference>
<keyword evidence="2" id="KW-1185">Reference proteome</keyword>
<evidence type="ECO:0000313" key="2">
    <source>
        <dbReference type="Proteomes" id="UP001054945"/>
    </source>
</evidence>
<reference evidence="1 2" key="1">
    <citation type="submission" date="2021-06" db="EMBL/GenBank/DDBJ databases">
        <title>Caerostris extrusa draft genome.</title>
        <authorList>
            <person name="Kono N."/>
            <person name="Arakawa K."/>
        </authorList>
    </citation>
    <scope>NUCLEOTIDE SEQUENCE [LARGE SCALE GENOMIC DNA]</scope>
</reference>
<accession>A0AAV4QUV4</accession>
<comment type="caution">
    <text evidence="1">The sequence shown here is derived from an EMBL/GenBank/DDBJ whole genome shotgun (WGS) entry which is preliminary data.</text>
</comment>
<proteinExistence type="predicted"/>
<gene>
    <name evidence="1" type="ORF">CEXT_411501</name>
</gene>
<dbReference type="AlphaFoldDB" id="A0AAV4QUV4"/>
<protein>
    <submittedName>
        <fullName evidence="1">Uncharacterized protein</fullName>
    </submittedName>
</protein>
<evidence type="ECO:0000313" key="1">
    <source>
        <dbReference type="EMBL" id="GIY12584.1"/>
    </source>
</evidence>
<name>A0AAV4QUV4_CAEEX</name>